<feature type="region of interest" description="Disordered" evidence="1">
    <location>
        <begin position="1"/>
        <end position="23"/>
    </location>
</feature>
<comment type="caution">
    <text evidence="2">The sequence shown here is derived from an EMBL/GenBank/DDBJ whole genome shotgun (WGS) entry which is preliminary data.</text>
</comment>
<reference evidence="3" key="1">
    <citation type="journal article" date="2016" name="Nat. Commun.">
        <title>The Gonium pectorale genome demonstrates co-option of cell cycle regulation during the evolution of multicellularity.</title>
        <authorList>
            <person name="Hanschen E.R."/>
            <person name="Marriage T.N."/>
            <person name="Ferris P.J."/>
            <person name="Hamaji T."/>
            <person name="Toyoda A."/>
            <person name="Fujiyama A."/>
            <person name="Neme R."/>
            <person name="Noguchi H."/>
            <person name="Minakuchi Y."/>
            <person name="Suzuki M."/>
            <person name="Kawai-Toyooka H."/>
            <person name="Smith D.R."/>
            <person name="Sparks H."/>
            <person name="Anderson J."/>
            <person name="Bakaric R."/>
            <person name="Luria V."/>
            <person name="Karger A."/>
            <person name="Kirschner M.W."/>
            <person name="Durand P.M."/>
            <person name="Michod R.E."/>
            <person name="Nozaki H."/>
            <person name="Olson B.J."/>
        </authorList>
    </citation>
    <scope>NUCLEOTIDE SEQUENCE [LARGE SCALE GENOMIC DNA]</scope>
    <source>
        <strain evidence="3">NIES-2863</strain>
    </source>
</reference>
<proteinExistence type="predicted"/>
<dbReference type="EMBL" id="LSYV01000008">
    <property type="protein sequence ID" value="KXZ53119.1"/>
    <property type="molecule type" value="Genomic_DNA"/>
</dbReference>
<accession>A0A150GTG6</accession>
<dbReference type="Proteomes" id="UP000075714">
    <property type="component" value="Unassembled WGS sequence"/>
</dbReference>
<evidence type="ECO:0000313" key="3">
    <source>
        <dbReference type="Proteomes" id="UP000075714"/>
    </source>
</evidence>
<evidence type="ECO:0000313" key="2">
    <source>
        <dbReference type="EMBL" id="KXZ53119.1"/>
    </source>
</evidence>
<name>A0A150GTG6_GONPE</name>
<evidence type="ECO:0000256" key="1">
    <source>
        <dbReference type="SAM" id="MobiDB-lite"/>
    </source>
</evidence>
<protein>
    <submittedName>
        <fullName evidence="2">Uncharacterized protein</fullName>
    </submittedName>
</protein>
<dbReference type="OrthoDB" id="547017at2759"/>
<organism evidence="2 3">
    <name type="scientific">Gonium pectorale</name>
    <name type="common">Green alga</name>
    <dbReference type="NCBI Taxonomy" id="33097"/>
    <lineage>
        <taxon>Eukaryota</taxon>
        <taxon>Viridiplantae</taxon>
        <taxon>Chlorophyta</taxon>
        <taxon>core chlorophytes</taxon>
        <taxon>Chlorophyceae</taxon>
        <taxon>CS clade</taxon>
        <taxon>Chlamydomonadales</taxon>
        <taxon>Volvocaceae</taxon>
        <taxon>Gonium</taxon>
    </lineage>
</organism>
<gene>
    <name evidence="2" type="ORF">GPECTOR_7g1009</name>
</gene>
<sequence>MMKRPINDKEESKGFPPAGWCRPPVVTSPDDAPAVMQAALQGASPAVLELAPPTDPIRLFYAAKSWCYVSS</sequence>
<keyword evidence="3" id="KW-1185">Reference proteome</keyword>
<feature type="compositionally biased region" description="Basic and acidic residues" evidence="1">
    <location>
        <begin position="1"/>
        <end position="13"/>
    </location>
</feature>
<dbReference type="AlphaFoldDB" id="A0A150GTG6"/>